<protein>
    <recommendedName>
        <fullName evidence="12">Mannosyltransferase</fullName>
        <ecNumber evidence="12">2.4.1.-</ecNumber>
    </recommendedName>
</protein>
<feature type="transmembrane region" description="Helical" evidence="12">
    <location>
        <begin position="181"/>
        <end position="201"/>
    </location>
</feature>
<evidence type="ECO:0000256" key="11">
    <source>
        <dbReference type="ARBA" id="ARBA00048899"/>
    </source>
</evidence>
<evidence type="ECO:0000313" key="15">
    <source>
        <dbReference type="Proteomes" id="UP001151582"/>
    </source>
</evidence>
<name>A0A9W8B2H2_9FUNG</name>
<feature type="transmembrane region" description="Helical" evidence="12">
    <location>
        <begin position="63"/>
        <end position="82"/>
    </location>
</feature>
<dbReference type="Pfam" id="PF03901">
    <property type="entry name" value="Glyco_transf_22"/>
    <property type="match status" value="1"/>
</dbReference>
<dbReference type="GO" id="GO:0005789">
    <property type="term" value="C:endoplasmic reticulum membrane"/>
    <property type="evidence" value="ECO:0007669"/>
    <property type="project" value="UniProtKB-SubCell"/>
</dbReference>
<evidence type="ECO:0000256" key="6">
    <source>
        <dbReference type="ARBA" id="ARBA00022692"/>
    </source>
</evidence>
<keyword evidence="13" id="KW-0732">Signal</keyword>
<reference evidence="14" key="1">
    <citation type="submission" date="2022-07" db="EMBL/GenBank/DDBJ databases">
        <title>Phylogenomic reconstructions and comparative analyses of Kickxellomycotina fungi.</title>
        <authorList>
            <person name="Reynolds N.K."/>
            <person name="Stajich J.E."/>
            <person name="Barry K."/>
            <person name="Grigoriev I.V."/>
            <person name="Crous P."/>
            <person name="Smith M.E."/>
        </authorList>
    </citation>
    <scope>NUCLEOTIDE SEQUENCE</scope>
    <source>
        <strain evidence="14">RSA 567</strain>
    </source>
</reference>
<comment type="function">
    <text evidence="10">Mannosyltransferase that operates in the biosynthetic pathway of dolichol-linked oligosaccharides, the glycan precursors employed in protein asparagine (N)-glycosylation. The assembly of dolichol-linked oligosaccharides begins on the cytosolic side of the endoplasmic reticulum membrane and finishes in its lumen. The sequential addition of sugars to dolichol pyrophosphate produces dolichol-linked oligosaccharides containing fourteen sugars, including two GlcNAcs, nine mannoses and three glucoses. Once assembled, the oligosaccharide is transferred from the lipid to nascent proteins by oligosaccharyltransferases. In the lumen of the endoplasmic reticulum, adds the eighth mannose residue in an alpha-1,6 linkage onto Man(7)GlcNAc(2)-PP-dolichol to produce Man(8)GlcNAc(2)-PP-dolichol.</text>
</comment>
<feature type="signal peptide" evidence="13">
    <location>
        <begin position="1"/>
        <end position="22"/>
    </location>
</feature>
<feature type="transmembrane region" description="Helical" evidence="12">
    <location>
        <begin position="94"/>
        <end position="113"/>
    </location>
</feature>
<sequence length="531" mass="59448">MAIHFAPLDWALALWVIAFLIACPFTKVEESFNLQASHDILMYGRQLAQYDHFAFPGVVPRTFLGPLALSGLAFPWIHLLAWLDVLHSKLALQYIIRAALGLTVVLSNAQFRAQVAQSFGRPVATAYGVVSLCQFHVVFWSSRMLGNVLAYPLVLCAWAQWLKTTRLPLGDTYTLQILRMISILAITTCIFRFDVVAFAIPILGSELWRQPKLLWSLVVPVAITATVAVMITLAVDSYFWQTPWMWPEAYVFWFNVIRNQSAQWGTLPWHAYWTSFLPRLLLGALPLIPLGIYANPGLRRYVVPALVGIALFSGLGHKEWRFILPALPWLNLSAAAGLITLAHRRIKLNFQRLYRWGYRGACAGLFLSWLLSLGMLYVSRHNYPGGHALAQLHTLTPAQPRTYVHLDTLTAMTGASRFGQLHAHWTYDKNETATPATIAQRADYVITARPKDYPASFGQTVAAVSGYRGVRRVAIADWVSAWRQLTVAQAVSAPLEVLASLVPVRLDVVPQLWIIRSHAAPSLADPDHPRS</sequence>
<feature type="chain" id="PRO_5040736869" description="Mannosyltransferase" evidence="13">
    <location>
        <begin position="23"/>
        <end position="531"/>
    </location>
</feature>
<comment type="pathway">
    <text evidence="2">Protein modification; protein glycosylation.</text>
</comment>
<dbReference type="AlphaFoldDB" id="A0A9W8B2H2"/>
<evidence type="ECO:0000256" key="1">
    <source>
        <dbReference type="ARBA" id="ARBA00004477"/>
    </source>
</evidence>
<evidence type="ECO:0000256" key="2">
    <source>
        <dbReference type="ARBA" id="ARBA00004922"/>
    </source>
</evidence>
<dbReference type="PANTHER" id="PTHR22760:SF1">
    <property type="entry name" value="DOL-P-MAN:MAN(7)GLCNAC(2)-PP-DOL ALPHA-1,6-MANNOSYLTRANSFERASE"/>
    <property type="match status" value="1"/>
</dbReference>
<dbReference type="GO" id="GO:0006487">
    <property type="term" value="P:protein N-linked glycosylation"/>
    <property type="evidence" value="ECO:0007669"/>
    <property type="project" value="TreeGrafter"/>
</dbReference>
<evidence type="ECO:0000256" key="12">
    <source>
        <dbReference type="RuleBase" id="RU363075"/>
    </source>
</evidence>
<evidence type="ECO:0000256" key="13">
    <source>
        <dbReference type="SAM" id="SignalP"/>
    </source>
</evidence>
<dbReference type="InterPro" id="IPR005599">
    <property type="entry name" value="GPI_mannosylTrfase"/>
</dbReference>
<comment type="similarity">
    <text evidence="3 12">Belongs to the glycosyltransferase 22 family.</text>
</comment>
<keyword evidence="7 12" id="KW-0256">Endoplasmic reticulum</keyword>
<dbReference type="OrthoDB" id="19039at2759"/>
<evidence type="ECO:0000256" key="4">
    <source>
        <dbReference type="ARBA" id="ARBA00022676"/>
    </source>
</evidence>
<evidence type="ECO:0000256" key="3">
    <source>
        <dbReference type="ARBA" id="ARBA00007063"/>
    </source>
</evidence>
<proteinExistence type="inferred from homology"/>
<evidence type="ECO:0000256" key="9">
    <source>
        <dbReference type="ARBA" id="ARBA00023136"/>
    </source>
</evidence>
<keyword evidence="6 12" id="KW-0812">Transmembrane</keyword>
<feature type="transmembrane region" description="Helical" evidence="12">
    <location>
        <begin position="323"/>
        <end position="344"/>
    </location>
</feature>
<keyword evidence="4 12" id="KW-0328">Glycosyltransferase</keyword>
<feature type="transmembrane region" description="Helical" evidence="12">
    <location>
        <begin position="144"/>
        <end position="161"/>
    </location>
</feature>
<dbReference type="EC" id="2.4.1.-" evidence="12"/>
<feature type="transmembrane region" description="Helical" evidence="12">
    <location>
        <begin position="356"/>
        <end position="378"/>
    </location>
</feature>
<evidence type="ECO:0000256" key="10">
    <source>
        <dbReference type="ARBA" id="ARBA00044721"/>
    </source>
</evidence>
<evidence type="ECO:0000256" key="7">
    <source>
        <dbReference type="ARBA" id="ARBA00022824"/>
    </source>
</evidence>
<comment type="caution">
    <text evidence="14">The sequence shown here is derived from an EMBL/GenBank/DDBJ whole genome shotgun (WGS) entry which is preliminary data.</text>
</comment>
<evidence type="ECO:0000256" key="5">
    <source>
        <dbReference type="ARBA" id="ARBA00022679"/>
    </source>
</evidence>
<feature type="transmembrane region" description="Helical" evidence="12">
    <location>
        <begin position="276"/>
        <end position="294"/>
    </location>
</feature>
<feature type="transmembrane region" description="Helical" evidence="12">
    <location>
        <begin position="301"/>
        <end position="317"/>
    </location>
</feature>
<keyword evidence="15" id="KW-1185">Reference proteome</keyword>
<evidence type="ECO:0000313" key="14">
    <source>
        <dbReference type="EMBL" id="KAJ1978275.1"/>
    </source>
</evidence>
<dbReference type="PANTHER" id="PTHR22760">
    <property type="entry name" value="GLYCOSYLTRANSFERASE"/>
    <property type="match status" value="1"/>
</dbReference>
<comment type="catalytic activity">
    <reaction evidence="11">
        <text>an alpha-D-Man-(1-&gt;2)-alpha-D-Man-(1-&gt;2)-alpha-D-Man-(1-&gt;3)-[alpha-D-Man-(1-&gt;2)-alpha-D-Man-(1-&gt;3)-alpha-D-Man-(1-&gt;6)]-beta-D-Man-(1-&gt;4)-beta-D-GlcNAc-(1-&gt;4)-alpha-D-GlcNAc-diphospho-di-trans,poly-cis-dolichol + a di-trans,poly-cis-dolichyl beta-D-mannosyl phosphate = an alpha-D-Man-(1-&gt;2)-alpha-D-Man-(1-&gt;2)-alpha-D-Man-(1-&gt;3)-[alpha-D-Man-(1-&gt;2)-alpha-D-Man-(1-&gt;3)-[alpha-D-Man-(1-&gt;6)]-alpha-D-Man-(1-&gt;6)]-beta-D-Man-(1-&gt;4)-beta-D-GlcNAc-(1-&gt;4)-alpha-D-GlcNAc-diphospho-di-trans,poly-cis-dolichol + a di-trans,poly-cis-dolichyl phosphate + H(+)</text>
        <dbReference type="Rhea" id="RHEA:29535"/>
        <dbReference type="Rhea" id="RHEA-COMP:19498"/>
        <dbReference type="Rhea" id="RHEA-COMP:19501"/>
        <dbReference type="Rhea" id="RHEA-COMP:19518"/>
        <dbReference type="Rhea" id="RHEA-COMP:19519"/>
        <dbReference type="ChEBI" id="CHEBI:15378"/>
        <dbReference type="ChEBI" id="CHEBI:57683"/>
        <dbReference type="ChEBI" id="CHEBI:58211"/>
        <dbReference type="ChEBI" id="CHEBI:132517"/>
        <dbReference type="ChEBI" id="CHEBI:132519"/>
        <dbReference type="EC" id="2.4.1.260"/>
    </reaction>
    <physiologicalReaction direction="left-to-right" evidence="11">
        <dbReference type="Rhea" id="RHEA:29536"/>
    </physiologicalReaction>
</comment>
<evidence type="ECO:0000256" key="8">
    <source>
        <dbReference type="ARBA" id="ARBA00022989"/>
    </source>
</evidence>
<organism evidence="14 15">
    <name type="scientific">Dimargaris verticillata</name>
    <dbReference type="NCBI Taxonomy" id="2761393"/>
    <lineage>
        <taxon>Eukaryota</taxon>
        <taxon>Fungi</taxon>
        <taxon>Fungi incertae sedis</taxon>
        <taxon>Zoopagomycota</taxon>
        <taxon>Kickxellomycotina</taxon>
        <taxon>Dimargaritomycetes</taxon>
        <taxon>Dimargaritales</taxon>
        <taxon>Dimargaritaceae</taxon>
        <taxon>Dimargaris</taxon>
    </lineage>
</organism>
<accession>A0A9W8B2H2</accession>
<dbReference type="GO" id="GO:0052917">
    <property type="term" value="F:dol-P-Man:Man(7)GlcNAc(2)-PP-Dol alpha-1,6-mannosyltransferase activity"/>
    <property type="evidence" value="ECO:0007669"/>
    <property type="project" value="UniProtKB-EC"/>
</dbReference>
<dbReference type="EMBL" id="JANBQB010000287">
    <property type="protein sequence ID" value="KAJ1978275.1"/>
    <property type="molecule type" value="Genomic_DNA"/>
</dbReference>
<keyword evidence="8 12" id="KW-1133">Transmembrane helix</keyword>
<feature type="transmembrane region" description="Helical" evidence="12">
    <location>
        <begin position="213"/>
        <end position="235"/>
    </location>
</feature>
<comment type="subcellular location">
    <subcellularLocation>
        <location evidence="1 12">Endoplasmic reticulum membrane</location>
        <topology evidence="1 12">Multi-pass membrane protein</topology>
    </subcellularLocation>
</comment>
<keyword evidence="5 14" id="KW-0808">Transferase</keyword>
<gene>
    <name evidence="14" type="primary">ECM39</name>
    <name evidence="14" type="ORF">H4R34_003266</name>
</gene>
<dbReference type="Proteomes" id="UP001151582">
    <property type="component" value="Unassembled WGS sequence"/>
</dbReference>
<keyword evidence="9 12" id="KW-0472">Membrane</keyword>